<dbReference type="InterPro" id="IPR045341">
    <property type="entry name" value="DUF6532"/>
</dbReference>
<evidence type="ECO:0000259" key="1">
    <source>
        <dbReference type="Pfam" id="PF20149"/>
    </source>
</evidence>
<sequence>MLKTKALQVIESEYPEAVQLAKTTAALQTAWAKETRKKSKKELEVQLATSKKASQEAFDNLRKDAHFIYRDFDCLRKDADFSLPFCHSGISELSAKLAAYILSGEENDTAGCPELFSSIPPRLIAAAVTGLNHGFSCYESGLFAVKRFKGVDPENQGTYEDICRWLTRYESETPEQYNIMIAAVTRDYVARFSHRPVGAPFDSGAHKFNLKL</sequence>
<evidence type="ECO:0000313" key="3">
    <source>
        <dbReference type="Proteomes" id="UP000076842"/>
    </source>
</evidence>
<keyword evidence="3" id="KW-1185">Reference proteome</keyword>
<accession>A0A165HIW5</accession>
<name>A0A165HIW5_9BASI</name>
<evidence type="ECO:0000313" key="2">
    <source>
        <dbReference type="EMBL" id="KZT59358.1"/>
    </source>
</evidence>
<feature type="domain" description="DUF6532" evidence="1">
    <location>
        <begin position="31"/>
        <end position="168"/>
    </location>
</feature>
<organism evidence="2 3">
    <name type="scientific">Calocera cornea HHB12733</name>
    <dbReference type="NCBI Taxonomy" id="1353952"/>
    <lineage>
        <taxon>Eukaryota</taxon>
        <taxon>Fungi</taxon>
        <taxon>Dikarya</taxon>
        <taxon>Basidiomycota</taxon>
        <taxon>Agaricomycotina</taxon>
        <taxon>Dacrymycetes</taxon>
        <taxon>Dacrymycetales</taxon>
        <taxon>Dacrymycetaceae</taxon>
        <taxon>Calocera</taxon>
    </lineage>
</organism>
<dbReference type="AlphaFoldDB" id="A0A165HIW5"/>
<gene>
    <name evidence="2" type="ORF">CALCODRAFT_481602</name>
</gene>
<dbReference type="InParanoid" id="A0A165HIW5"/>
<dbReference type="Pfam" id="PF20149">
    <property type="entry name" value="DUF6532"/>
    <property type="match status" value="1"/>
</dbReference>
<protein>
    <recommendedName>
        <fullName evidence="1">DUF6532 domain-containing protein</fullName>
    </recommendedName>
</protein>
<reference evidence="2 3" key="1">
    <citation type="journal article" date="2016" name="Mol. Biol. Evol.">
        <title>Comparative Genomics of Early-Diverging Mushroom-Forming Fungi Provides Insights into the Origins of Lignocellulose Decay Capabilities.</title>
        <authorList>
            <person name="Nagy L.G."/>
            <person name="Riley R."/>
            <person name="Tritt A."/>
            <person name="Adam C."/>
            <person name="Daum C."/>
            <person name="Floudas D."/>
            <person name="Sun H."/>
            <person name="Yadav J.S."/>
            <person name="Pangilinan J."/>
            <person name="Larsson K.H."/>
            <person name="Matsuura K."/>
            <person name="Barry K."/>
            <person name="Labutti K."/>
            <person name="Kuo R."/>
            <person name="Ohm R.A."/>
            <person name="Bhattacharya S.S."/>
            <person name="Shirouzu T."/>
            <person name="Yoshinaga Y."/>
            <person name="Martin F.M."/>
            <person name="Grigoriev I.V."/>
            <person name="Hibbett D.S."/>
        </authorList>
    </citation>
    <scope>NUCLEOTIDE SEQUENCE [LARGE SCALE GENOMIC DNA]</scope>
    <source>
        <strain evidence="2 3">HHB12733</strain>
    </source>
</reference>
<dbReference type="Proteomes" id="UP000076842">
    <property type="component" value="Unassembled WGS sequence"/>
</dbReference>
<proteinExistence type="predicted"/>
<dbReference type="EMBL" id="KV423941">
    <property type="protein sequence ID" value="KZT59358.1"/>
    <property type="molecule type" value="Genomic_DNA"/>
</dbReference>